<proteinExistence type="inferred from homology"/>
<evidence type="ECO:0000256" key="1">
    <source>
        <dbReference type="ARBA" id="ARBA00006360"/>
    </source>
</evidence>
<dbReference type="CDD" id="cd00009">
    <property type="entry name" value="AAA"/>
    <property type="match status" value="1"/>
</dbReference>
<evidence type="ECO:0000256" key="11">
    <source>
        <dbReference type="ARBA" id="ARBA00049244"/>
    </source>
</evidence>
<dbReference type="PRINTS" id="PR00300">
    <property type="entry name" value="CLPPROTEASEA"/>
</dbReference>
<evidence type="ECO:0000256" key="5">
    <source>
        <dbReference type="ARBA" id="ARBA00022705"/>
    </source>
</evidence>
<evidence type="ECO:0000313" key="15">
    <source>
        <dbReference type="Proteomes" id="UP000050816"/>
    </source>
</evidence>
<dbReference type="InterPro" id="IPR001270">
    <property type="entry name" value="ClpA/B"/>
</dbReference>
<sequence length="570" mass="61755">MSYQALYRVWRPQRFSDVVGQGLVVTTLKNAIITNQISHAYLFAGPRGTGKTSAAKIFAKAINCHHQTDGEPCNECPTCQAITAGQLGDVIEIDAASNNGVEEIRDIRDKAKYAPTQADYKVYIIDEVHMLSTGAFNALLKTLEEPPANVIFILATTEPHKIPLTILSRVQRFDFHRISAQDAFERMKFILDQKDLAYDEQALWVIANAAEGGMRDALSILDQALSFSDNQLALKDALLVTGSVTKQLLKQYFLQVAQGDSAQALATMTEVLGQGKDGQRFIEDLISFIRDILLYQESPDLLTLAATGLAAADFEELSQAATAPVLYTMIDTLNEIQEEMRFTTHPDVYLEVLTVRLSQHRPASSAAGAAPAEIAQLQAQIAELQKQVQSLLNRPAQPATPASQPTVRSAAKKPGGRSGEFRLNVEQVYQVLDHATKADLANLRELWGDALSLLSPAQHSLLNLAKPVAASPAGVVVAYDNDFLLAKAAGGDLATTLGQALQQVSGTARQVAFVPSGKWPTIRQEFLTSRGYYDQAGKAAAPKAPPPPADPLIAQAQQLFGADGIKIEDN</sequence>
<feature type="region of interest" description="Disordered" evidence="12">
    <location>
        <begin position="392"/>
        <end position="418"/>
    </location>
</feature>
<dbReference type="PANTHER" id="PTHR11669">
    <property type="entry name" value="REPLICATION FACTOR C / DNA POLYMERASE III GAMMA-TAU SUBUNIT"/>
    <property type="match status" value="1"/>
</dbReference>
<reference evidence="14 15" key="1">
    <citation type="journal article" date="2015" name="Genome Announc.">
        <title>Expanding the biotechnology potential of lactobacilli through comparative genomics of 213 strains and associated genera.</title>
        <authorList>
            <person name="Sun Z."/>
            <person name="Harris H.M."/>
            <person name="McCann A."/>
            <person name="Guo C."/>
            <person name="Argimon S."/>
            <person name="Zhang W."/>
            <person name="Yang X."/>
            <person name="Jeffery I.B."/>
            <person name="Cooney J.C."/>
            <person name="Kagawa T.F."/>
            <person name="Liu W."/>
            <person name="Song Y."/>
            <person name="Salvetti E."/>
            <person name="Wrobel A."/>
            <person name="Rasinkangas P."/>
            <person name="Parkhill J."/>
            <person name="Rea M.C."/>
            <person name="O'Sullivan O."/>
            <person name="Ritari J."/>
            <person name="Douillard F.P."/>
            <person name="Paul Ross R."/>
            <person name="Yang R."/>
            <person name="Briner A.E."/>
            <person name="Felis G.E."/>
            <person name="de Vos W.M."/>
            <person name="Barrangou R."/>
            <person name="Klaenhammer T.R."/>
            <person name="Caufield P.W."/>
            <person name="Cui Y."/>
            <person name="Zhang H."/>
            <person name="O'Toole P.W."/>
        </authorList>
    </citation>
    <scope>NUCLEOTIDE SEQUENCE [LARGE SCALE GENOMIC DNA]</scope>
    <source>
        <strain evidence="14 15">DSM 15946</strain>
    </source>
</reference>
<dbReference type="InterPro" id="IPR012763">
    <property type="entry name" value="DNA_pol_III_sug/sutau_N"/>
</dbReference>
<keyword evidence="10 14" id="KW-0239">DNA-directed DNA polymerase</keyword>
<dbReference type="Pfam" id="PF12169">
    <property type="entry name" value="DNA_pol3_gamma3"/>
    <property type="match status" value="1"/>
</dbReference>
<dbReference type="GO" id="GO:0009360">
    <property type="term" value="C:DNA polymerase III complex"/>
    <property type="evidence" value="ECO:0007669"/>
    <property type="project" value="InterPro"/>
</dbReference>
<dbReference type="EC" id="2.7.7.7" evidence="2"/>
<dbReference type="SMART" id="SM00382">
    <property type="entry name" value="AAA"/>
    <property type="match status" value="1"/>
</dbReference>
<evidence type="ECO:0000313" key="14">
    <source>
        <dbReference type="EMBL" id="KRL92550.1"/>
    </source>
</evidence>
<keyword evidence="8" id="KW-0862">Zinc</keyword>
<dbReference type="PATRIC" id="fig|1423760.3.peg.1723"/>
<dbReference type="GO" id="GO:0046872">
    <property type="term" value="F:metal ion binding"/>
    <property type="evidence" value="ECO:0007669"/>
    <property type="project" value="UniProtKB-KW"/>
</dbReference>
<evidence type="ECO:0000256" key="9">
    <source>
        <dbReference type="ARBA" id="ARBA00022840"/>
    </source>
</evidence>
<keyword evidence="4" id="KW-0548">Nucleotidyltransferase</keyword>
<dbReference type="InterPro" id="IPR050238">
    <property type="entry name" value="DNA_Rep/Repair_Clamp_Loader"/>
</dbReference>
<keyword evidence="7" id="KW-0547">Nucleotide-binding</keyword>
<dbReference type="InterPro" id="IPR045085">
    <property type="entry name" value="HLD_clamp_pol_III_gamma_tau"/>
</dbReference>
<accession>A0A0R1UGL8</accession>
<dbReference type="CDD" id="cd18137">
    <property type="entry name" value="HLD_clamp_pol_III_gamma_tau"/>
    <property type="match status" value="1"/>
</dbReference>
<dbReference type="InterPro" id="IPR027417">
    <property type="entry name" value="P-loop_NTPase"/>
</dbReference>
<dbReference type="Pfam" id="PF22608">
    <property type="entry name" value="DNAX_ATPase_lid"/>
    <property type="match status" value="1"/>
</dbReference>
<feature type="compositionally biased region" description="Low complexity" evidence="12">
    <location>
        <begin position="395"/>
        <end position="406"/>
    </location>
</feature>
<comment type="caution">
    <text evidence="14">The sequence shown here is derived from an EMBL/GenBank/DDBJ whole genome shotgun (WGS) entry which is preliminary data.</text>
</comment>
<comment type="catalytic activity">
    <reaction evidence="11">
        <text>DNA(n) + a 2'-deoxyribonucleoside 5'-triphosphate = DNA(n+1) + diphosphate</text>
        <dbReference type="Rhea" id="RHEA:22508"/>
        <dbReference type="Rhea" id="RHEA-COMP:17339"/>
        <dbReference type="Rhea" id="RHEA-COMP:17340"/>
        <dbReference type="ChEBI" id="CHEBI:33019"/>
        <dbReference type="ChEBI" id="CHEBI:61560"/>
        <dbReference type="ChEBI" id="CHEBI:173112"/>
        <dbReference type="EC" id="2.7.7.7"/>
    </reaction>
</comment>
<evidence type="ECO:0000256" key="12">
    <source>
        <dbReference type="SAM" id="MobiDB-lite"/>
    </source>
</evidence>
<keyword evidence="5" id="KW-0235">DNA replication</keyword>
<comment type="similarity">
    <text evidence="1">Belongs to the DnaX/STICHEL family.</text>
</comment>
<dbReference type="GO" id="GO:0005524">
    <property type="term" value="F:ATP binding"/>
    <property type="evidence" value="ECO:0007669"/>
    <property type="project" value="UniProtKB-KW"/>
</dbReference>
<dbReference type="NCBIfam" id="NF004046">
    <property type="entry name" value="PRK05563.1"/>
    <property type="match status" value="1"/>
</dbReference>
<dbReference type="InterPro" id="IPR008921">
    <property type="entry name" value="DNA_pol3_clamp-load_cplx_C"/>
</dbReference>
<dbReference type="GO" id="GO:0006261">
    <property type="term" value="P:DNA-templated DNA replication"/>
    <property type="evidence" value="ECO:0007669"/>
    <property type="project" value="TreeGrafter"/>
</dbReference>
<keyword evidence="6" id="KW-0479">Metal-binding</keyword>
<dbReference type="InterPro" id="IPR022754">
    <property type="entry name" value="DNA_pol_III_gamma-3"/>
</dbReference>
<evidence type="ECO:0000256" key="4">
    <source>
        <dbReference type="ARBA" id="ARBA00022695"/>
    </source>
</evidence>
<dbReference type="Pfam" id="PF13177">
    <property type="entry name" value="DNA_pol3_delta2"/>
    <property type="match status" value="1"/>
</dbReference>
<dbReference type="GO" id="GO:0003887">
    <property type="term" value="F:DNA-directed DNA polymerase activity"/>
    <property type="evidence" value="ECO:0007669"/>
    <property type="project" value="UniProtKB-KW"/>
</dbReference>
<dbReference type="AlphaFoldDB" id="A0A0R1UGL8"/>
<keyword evidence="9" id="KW-0067">ATP-binding</keyword>
<dbReference type="NCBIfam" id="TIGR02397">
    <property type="entry name" value="dnaX_nterm"/>
    <property type="match status" value="1"/>
</dbReference>
<dbReference type="InterPro" id="IPR003593">
    <property type="entry name" value="AAA+_ATPase"/>
</dbReference>
<feature type="domain" description="AAA+ ATPase" evidence="13">
    <location>
        <begin position="37"/>
        <end position="183"/>
    </location>
</feature>
<dbReference type="SUPFAM" id="SSF48019">
    <property type="entry name" value="post-AAA+ oligomerization domain-like"/>
    <property type="match status" value="1"/>
</dbReference>
<evidence type="ECO:0000256" key="10">
    <source>
        <dbReference type="ARBA" id="ARBA00022932"/>
    </source>
</evidence>
<organism evidence="14 15">
    <name type="scientific">Limosilactobacillus ingluviei DSM 15946</name>
    <dbReference type="NCBI Taxonomy" id="1423760"/>
    <lineage>
        <taxon>Bacteria</taxon>
        <taxon>Bacillati</taxon>
        <taxon>Bacillota</taxon>
        <taxon>Bacilli</taxon>
        <taxon>Lactobacillales</taxon>
        <taxon>Lactobacillaceae</taxon>
        <taxon>Limosilactobacillus</taxon>
    </lineage>
</organism>
<dbReference type="RefSeq" id="WP_056953249.1">
    <property type="nucleotide sequence ID" value="NZ_AZFK01000002.1"/>
</dbReference>
<dbReference type="Gene3D" id="1.20.272.10">
    <property type="match status" value="1"/>
</dbReference>
<evidence type="ECO:0000259" key="13">
    <source>
        <dbReference type="SMART" id="SM00382"/>
    </source>
</evidence>
<dbReference type="Proteomes" id="UP000050816">
    <property type="component" value="Unassembled WGS sequence"/>
</dbReference>
<evidence type="ECO:0000256" key="2">
    <source>
        <dbReference type="ARBA" id="ARBA00012417"/>
    </source>
</evidence>
<dbReference type="EMBL" id="AZFK01000002">
    <property type="protein sequence ID" value="KRL92550.1"/>
    <property type="molecule type" value="Genomic_DNA"/>
</dbReference>
<dbReference type="FunFam" id="3.40.50.300:FF:000014">
    <property type="entry name" value="DNA polymerase III subunit gamma/tau"/>
    <property type="match status" value="1"/>
</dbReference>
<name>A0A0R1UGL8_9LACO</name>
<protein>
    <recommendedName>
        <fullName evidence="2">DNA-directed DNA polymerase</fullName>
        <ecNumber evidence="2">2.7.7.7</ecNumber>
    </recommendedName>
</protein>
<dbReference type="GO" id="GO:0003677">
    <property type="term" value="F:DNA binding"/>
    <property type="evidence" value="ECO:0007669"/>
    <property type="project" value="InterPro"/>
</dbReference>
<evidence type="ECO:0000256" key="8">
    <source>
        <dbReference type="ARBA" id="ARBA00022833"/>
    </source>
</evidence>
<evidence type="ECO:0000256" key="3">
    <source>
        <dbReference type="ARBA" id="ARBA00022679"/>
    </source>
</evidence>
<dbReference type="Gene3D" id="1.10.8.60">
    <property type="match status" value="1"/>
</dbReference>
<evidence type="ECO:0000256" key="7">
    <source>
        <dbReference type="ARBA" id="ARBA00022741"/>
    </source>
</evidence>
<dbReference type="SUPFAM" id="SSF52540">
    <property type="entry name" value="P-loop containing nucleoside triphosphate hydrolases"/>
    <property type="match status" value="1"/>
</dbReference>
<evidence type="ECO:0000256" key="6">
    <source>
        <dbReference type="ARBA" id="ARBA00022723"/>
    </source>
</evidence>
<dbReference type="Gene3D" id="3.40.50.300">
    <property type="entry name" value="P-loop containing nucleotide triphosphate hydrolases"/>
    <property type="match status" value="1"/>
</dbReference>
<gene>
    <name evidence="14" type="ORF">FC43_GL001648</name>
</gene>
<dbReference type="PANTHER" id="PTHR11669:SF0">
    <property type="entry name" value="PROTEIN STICHEL-LIKE 2"/>
    <property type="match status" value="1"/>
</dbReference>
<keyword evidence="3" id="KW-0808">Transferase</keyword>